<organism evidence="3 4">
    <name type="scientific">Mycobacterium simulans</name>
    <dbReference type="NCBI Taxonomy" id="627089"/>
    <lineage>
        <taxon>Bacteria</taxon>
        <taxon>Bacillati</taxon>
        <taxon>Actinomycetota</taxon>
        <taxon>Actinomycetes</taxon>
        <taxon>Mycobacteriales</taxon>
        <taxon>Mycobacteriaceae</taxon>
        <taxon>Mycobacterium</taxon>
    </lineage>
</organism>
<name>A0A7Z7INJ6_9MYCO</name>
<evidence type="ECO:0000256" key="2">
    <source>
        <dbReference type="SAM" id="Phobius"/>
    </source>
</evidence>
<dbReference type="EMBL" id="OCTY01000002">
    <property type="protein sequence ID" value="SOJ56892.1"/>
    <property type="molecule type" value="Genomic_DNA"/>
</dbReference>
<protein>
    <submittedName>
        <fullName evidence="3">Uncharacterized protein</fullName>
    </submittedName>
</protein>
<keyword evidence="2" id="KW-0472">Membrane</keyword>
<evidence type="ECO:0000313" key="3">
    <source>
        <dbReference type="EMBL" id="SOJ56892.1"/>
    </source>
</evidence>
<feature type="region of interest" description="Disordered" evidence="1">
    <location>
        <begin position="41"/>
        <end position="64"/>
    </location>
</feature>
<keyword evidence="2" id="KW-0812">Transmembrane</keyword>
<reference evidence="3 4" key="1">
    <citation type="submission" date="2017-10" db="EMBL/GenBank/DDBJ databases">
        <authorList>
            <consortium name="Urmite Genomes"/>
        </authorList>
    </citation>
    <scope>NUCLEOTIDE SEQUENCE [LARGE SCALE GENOMIC DNA]</scope>
    <source>
        <strain evidence="3 4">FB-527</strain>
    </source>
</reference>
<proteinExistence type="predicted"/>
<dbReference type="AlphaFoldDB" id="A0A7Z7INJ6"/>
<keyword evidence="4" id="KW-1185">Reference proteome</keyword>
<accession>A0A7Z7INJ6</accession>
<feature type="transmembrane region" description="Helical" evidence="2">
    <location>
        <begin position="14"/>
        <end position="35"/>
    </location>
</feature>
<gene>
    <name evidence="3" type="ORF">MSIMFB_04369</name>
</gene>
<comment type="caution">
    <text evidence="3">The sequence shown here is derived from an EMBL/GenBank/DDBJ whole genome shotgun (WGS) entry which is preliminary data.</text>
</comment>
<sequence length="64" mass="6397">MASGDPVQGLINVIGMPIAANVVLATLLAALAALATTRATLGQSQSNWQGPVGRHPPVGAARQP</sequence>
<evidence type="ECO:0000256" key="1">
    <source>
        <dbReference type="SAM" id="MobiDB-lite"/>
    </source>
</evidence>
<evidence type="ECO:0000313" key="4">
    <source>
        <dbReference type="Proteomes" id="UP000554965"/>
    </source>
</evidence>
<keyword evidence="2" id="KW-1133">Transmembrane helix</keyword>
<dbReference type="Proteomes" id="UP000554965">
    <property type="component" value="Unassembled WGS sequence"/>
</dbReference>